<keyword evidence="3" id="KW-1185">Reference proteome</keyword>
<dbReference type="EMBL" id="JHAC01000048">
    <property type="protein sequence ID" value="EYB67172.1"/>
    <property type="molecule type" value="Genomic_DNA"/>
</dbReference>
<evidence type="ECO:0000313" key="3">
    <source>
        <dbReference type="Proteomes" id="UP000020492"/>
    </source>
</evidence>
<dbReference type="Proteomes" id="UP000020492">
    <property type="component" value="Unassembled WGS sequence"/>
</dbReference>
<dbReference type="PATRIC" id="fig|1476583.3.peg.2782"/>
<keyword evidence="1" id="KW-1133">Transmembrane helix</keyword>
<dbReference type="AlphaFoldDB" id="A0A016QMR7"/>
<gene>
    <name evidence="2" type="ORF">DEIPH_ctg050orf0021</name>
</gene>
<dbReference type="Pfam" id="PF13160">
    <property type="entry name" value="DUF3995"/>
    <property type="match status" value="1"/>
</dbReference>
<feature type="transmembrane region" description="Helical" evidence="1">
    <location>
        <begin position="60"/>
        <end position="78"/>
    </location>
</feature>
<reference evidence="2 3" key="1">
    <citation type="submission" date="2014-03" db="EMBL/GenBank/DDBJ databases">
        <title>Draft genome sequence of Deinococcus phoenicis 1P10ME.</title>
        <authorList>
            <person name="Stepanov V.G."/>
            <person name="Vaishampayan P."/>
            <person name="Venkateswaran K."/>
            <person name="Fox G.E."/>
        </authorList>
    </citation>
    <scope>NUCLEOTIDE SEQUENCE [LARGE SCALE GENOMIC DNA]</scope>
    <source>
        <strain evidence="2 3">1P10ME</strain>
    </source>
</reference>
<comment type="caution">
    <text evidence="2">The sequence shown here is derived from an EMBL/GenBank/DDBJ whole genome shotgun (WGS) entry which is preliminary data.</text>
</comment>
<sequence length="79" mass="7891">MALLLAAAALHFAAAGGAFGGLARVAAFGVAGVFLLRGALGYVLPALTHTGKAFDRLNRLIYSPLCLVLGGLALALLLG</sequence>
<evidence type="ECO:0000313" key="2">
    <source>
        <dbReference type="EMBL" id="EYB67172.1"/>
    </source>
</evidence>
<feature type="transmembrane region" description="Helical" evidence="1">
    <location>
        <begin position="25"/>
        <end position="48"/>
    </location>
</feature>
<dbReference type="InterPro" id="IPR025058">
    <property type="entry name" value="DUF3995"/>
</dbReference>
<keyword evidence="1" id="KW-0472">Membrane</keyword>
<proteinExistence type="predicted"/>
<protein>
    <submittedName>
        <fullName evidence="2">Uncharacterized protein</fullName>
    </submittedName>
</protein>
<accession>A0A016QMR7</accession>
<keyword evidence="1" id="KW-0812">Transmembrane</keyword>
<evidence type="ECO:0000256" key="1">
    <source>
        <dbReference type="SAM" id="Phobius"/>
    </source>
</evidence>
<name>A0A016QMR7_9DEIO</name>
<dbReference type="STRING" id="1476583.DEIPH_ctg050orf0021"/>
<organism evidence="2 3">
    <name type="scientific">Deinococcus phoenicis</name>
    <dbReference type="NCBI Taxonomy" id="1476583"/>
    <lineage>
        <taxon>Bacteria</taxon>
        <taxon>Thermotogati</taxon>
        <taxon>Deinococcota</taxon>
        <taxon>Deinococci</taxon>
        <taxon>Deinococcales</taxon>
        <taxon>Deinococcaceae</taxon>
        <taxon>Deinococcus</taxon>
    </lineage>
</organism>